<sequence length="48" mass="5634">MSTVFTSFLPLSFPQFLPTSFQVPLKFTMSLILIVTYIFIYIHMCIKK</sequence>
<keyword evidence="1" id="KW-1133">Transmembrane helix</keyword>
<keyword evidence="1" id="KW-0472">Membrane</keyword>
<feature type="transmembrane region" description="Helical" evidence="1">
    <location>
        <begin position="27"/>
        <end position="46"/>
    </location>
</feature>
<gene>
    <name evidence="2" type="ORF">rCG_38970</name>
</gene>
<organism evidence="2 3">
    <name type="scientific">Rattus norvegicus</name>
    <name type="common">Rat</name>
    <dbReference type="NCBI Taxonomy" id="10116"/>
    <lineage>
        <taxon>Eukaryota</taxon>
        <taxon>Metazoa</taxon>
        <taxon>Chordata</taxon>
        <taxon>Craniata</taxon>
        <taxon>Vertebrata</taxon>
        <taxon>Euteleostomi</taxon>
        <taxon>Mammalia</taxon>
        <taxon>Eutheria</taxon>
        <taxon>Euarchontoglires</taxon>
        <taxon>Glires</taxon>
        <taxon>Rodentia</taxon>
        <taxon>Myomorpha</taxon>
        <taxon>Muroidea</taxon>
        <taxon>Muridae</taxon>
        <taxon>Murinae</taxon>
        <taxon>Rattus</taxon>
    </lineage>
</organism>
<name>A6KL56_RAT</name>
<protein>
    <submittedName>
        <fullName evidence="2">RCG38970</fullName>
    </submittedName>
</protein>
<evidence type="ECO:0000313" key="2">
    <source>
        <dbReference type="EMBL" id="EDL86364.1"/>
    </source>
</evidence>
<dbReference type="Proteomes" id="UP000234681">
    <property type="component" value="Chromosome X"/>
</dbReference>
<accession>A6KL56</accession>
<proteinExistence type="predicted"/>
<dbReference type="EMBL" id="CH474063">
    <property type="protein sequence ID" value="EDL86364.1"/>
    <property type="molecule type" value="Genomic_DNA"/>
</dbReference>
<dbReference type="AlphaFoldDB" id="A6KL56"/>
<keyword evidence="1" id="KW-0812">Transmembrane</keyword>
<reference evidence="2 3" key="1">
    <citation type="submission" date="2005-09" db="EMBL/GenBank/DDBJ databases">
        <authorList>
            <person name="Mural R.J."/>
            <person name="Li P.W."/>
            <person name="Adams M.D."/>
            <person name="Amanatides P.G."/>
            <person name="Baden-Tillson H."/>
            <person name="Barnstead M."/>
            <person name="Chin S.H."/>
            <person name="Dew I."/>
            <person name="Evans C.A."/>
            <person name="Ferriera S."/>
            <person name="Flanigan M."/>
            <person name="Fosler C."/>
            <person name="Glodek A."/>
            <person name="Gu Z."/>
            <person name="Holt R.A."/>
            <person name="Jennings D."/>
            <person name="Kraft C.L."/>
            <person name="Lu F."/>
            <person name="Nguyen T."/>
            <person name="Nusskern D.R."/>
            <person name="Pfannkoch C.M."/>
            <person name="Sitter C."/>
            <person name="Sutton G.G."/>
            <person name="Venter J.C."/>
            <person name="Wang Z."/>
            <person name="Woodage T."/>
            <person name="Zheng X.H."/>
            <person name="Zhong F."/>
        </authorList>
    </citation>
    <scope>NUCLEOTIDE SEQUENCE [LARGE SCALE GENOMIC DNA]</scope>
    <source>
        <strain>BN</strain>
        <strain evidence="3">Sprague-Dawley</strain>
    </source>
</reference>
<evidence type="ECO:0000313" key="3">
    <source>
        <dbReference type="Proteomes" id="UP000234681"/>
    </source>
</evidence>
<evidence type="ECO:0000256" key="1">
    <source>
        <dbReference type="SAM" id="Phobius"/>
    </source>
</evidence>